<dbReference type="InterPro" id="IPR051054">
    <property type="entry name" value="SorC_transcr_regulators"/>
</dbReference>
<feature type="compositionally biased region" description="Basic and acidic residues" evidence="5">
    <location>
        <begin position="7"/>
        <end position="23"/>
    </location>
</feature>
<dbReference type="InterPro" id="IPR036388">
    <property type="entry name" value="WH-like_DNA-bd_sf"/>
</dbReference>
<reference evidence="7 8" key="1">
    <citation type="submission" date="2019-02" db="EMBL/GenBank/DDBJ databases">
        <authorList>
            <person name="Khodamoradi S."/>
            <person name="Hahnke R.L."/>
            <person name="Kaempfer P."/>
            <person name="Schumann P."/>
            <person name="Rohde M."/>
            <person name="Steinert M."/>
            <person name="Luzhetskyy A."/>
            <person name="Wink J."/>
            <person name="Ruckert C."/>
        </authorList>
    </citation>
    <scope>NUCLEOTIDE SEQUENCE [LARGE SCALE GENOMIC DNA]</scope>
    <source>
        <strain evidence="7 8">M2</strain>
    </source>
</reference>
<dbReference type="PANTHER" id="PTHR34294:SF1">
    <property type="entry name" value="TRANSCRIPTIONAL REGULATOR LSRR"/>
    <property type="match status" value="1"/>
</dbReference>
<evidence type="ECO:0000313" key="7">
    <source>
        <dbReference type="EMBL" id="QBI54453.1"/>
    </source>
</evidence>
<dbReference type="EMBL" id="CP036455">
    <property type="protein sequence ID" value="QBI54453.1"/>
    <property type="molecule type" value="Genomic_DNA"/>
</dbReference>
<dbReference type="PANTHER" id="PTHR34294">
    <property type="entry name" value="TRANSCRIPTIONAL REGULATOR-RELATED"/>
    <property type="match status" value="1"/>
</dbReference>
<evidence type="ECO:0000259" key="6">
    <source>
        <dbReference type="Pfam" id="PF04198"/>
    </source>
</evidence>
<name>A0A4P6Q1S7_9ACTN</name>
<dbReference type="GO" id="GO:0003677">
    <property type="term" value="F:DNA binding"/>
    <property type="evidence" value="ECO:0007669"/>
    <property type="project" value="UniProtKB-KW"/>
</dbReference>
<evidence type="ECO:0000256" key="4">
    <source>
        <dbReference type="ARBA" id="ARBA00023163"/>
    </source>
</evidence>
<keyword evidence="3" id="KW-0238">DNA-binding</keyword>
<keyword evidence="8" id="KW-1185">Reference proteome</keyword>
<sequence length="336" mass="35582">MSGIARTRREGAENDAAQQEKDQFKGPAEMVLVSTVARRFYLDGRSKVEIAEEFGVSRFKVARALETARESGIVRISIRVPAQIDADLSDRVRAAFGLERAIVVDGSDDPAQTHRRLGSVAADLLAEIVADDDVLGLAWGRTVNAVGAELTRLARCTTVQLGGVVSHRTYGEDASEGSVESVLRAAQLSGGPAYPIYAPLVLPDATTARALRSDPGIAGAFDRFDGLTKAVVSIGGWDEQSSTVFSCLDAESREDLRRRGVRAEISAQLFDSQGTRVHSELDERVLAITDAQLAGVPEVVAVAGGPGKTEAIGVVLRSGLISTLVTDAATARELLG</sequence>
<protein>
    <submittedName>
        <fullName evidence="7">Transcriptional regulator LsrR</fullName>
    </submittedName>
</protein>
<keyword evidence="2" id="KW-0805">Transcription regulation</keyword>
<feature type="region of interest" description="Disordered" evidence="5">
    <location>
        <begin position="1"/>
        <end position="23"/>
    </location>
</feature>
<dbReference type="InterPro" id="IPR007324">
    <property type="entry name" value="Sugar-bd_dom_put"/>
</dbReference>
<evidence type="ECO:0000256" key="3">
    <source>
        <dbReference type="ARBA" id="ARBA00023125"/>
    </source>
</evidence>
<organism evidence="7 8">
    <name type="scientific">Streptomonospora litoralis</name>
    <dbReference type="NCBI Taxonomy" id="2498135"/>
    <lineage>
        <taxon>Bacteria</taxon>
        <taxon>Bacillati</taxon>
        <taxon>Actinomycetota</taxon>
        <taxon>Actinomycetes</taxon>
        <taxon>Streptosporangiales</taxon>
        <taxon>Nocardiopsidaceae</taxon>
        <taxon>Streptomonospora</taxon>
    </lineage>
</organism>
<dbReference type="Proteomes" id="UP000292235">
    <property type="component" value="Chromosome"/>
</dbReference>
<proteinExistence type="inferred from homology"/>
<dbReference type="InterPro" id="IPR037171">
    <property type="entry name" value="NagB/RpiA_transferase-like"/>
</dbReference>
<feature type="domain" description="Sugar-binding" evidence="6">
    <location>
        <begin position="85"/>
        <end position="335"/>
    </location>
</feature>
<dbReference type="KEGG" id="strr:EKD16_13355"/>
<accession>A0A4P6Q1S7</accession>
<dbReference type="GO" id="GO:0030246">
    <property type="term" value="F:carbohydrate binding"/>
    <property type="evidence" value="ECO:0007669"/>
    <property type="project" value="InterPro"/>
</dbReference>
<comment type="similarity">
    <text evidence="1">Belongs to the SorC transcriptional regulatory family.</text>
</comment>
<evidence type="ECO:0000256" key="5">
    <source>
        <dbReference type="SAM" id="MobiDB-lite"/>
    </source>
</evidence>
<dbReference type="SUPFAM" id="SSF100950">
    <property type="entry name" value="NagB/RpiA/CoA transferase-like"/>
    <property type="match status" value="1"/>
</dbReference>
<evidence type="ECO:0000256" key="1">
    <source>
        <dbReference type="ARBA" id="ARBA00010466"/>
    </source>
</evidence>
<evidence type="ECO:0000256" key="2">
    <source>
        <dbReference type="ARBA" id="ARBA00023015"/>
    </source>
</evidence>
<keyword evidence="4" id="KW-0804">Transcription</keyword>
<dbReference type="AlphaFoldDB" id="A0A4P6Q1S7"/>
<dbReference type="Gene3D" id="3.40.50.1360">
    <property type="match status" value="1"/>
</dbReference>
<dbReference type="Pfam" id="PF04198">
    <property type="entry name" value="Sugar-bind"/>
    <property type="match status" value="1"/>
</dbReference>
<dbReference type="Gene3D" id="1.10.10.10">
    <property type="entry name" value="Winged helix-like DNA-binding domain superfamily/Winged helix DNA-binding domain"/>
    <property type="match status" value="1"/>
</dbReference>
<gene>
    <name evidence="7" type="primary">lsrR</name>
    <name evidence="7" type="ORF">EKD16_13355</name>
</gene>
<evidence type="ECO:0000313" key="8">
    <source>
        <dbReference type="Proteomes" id="UP000292235"/>
    </source>
</evidence>